<dbReference type="Gene3D" id="3.30.420.10">
    <property type="entry name" value="Ribonuclease H-like superfamily/Ribonuclease H"/>
    <property type="match status" value="1"/>
</dbReference>
<dbReference type="FunFam" id="3.30.420.10:FF:000031">
    <property type="entry name" value="RNA exonuclease 1"/>
    <property type="match status" value="1"/>
</dbReference>
<evidence type="ECO:0000256" key="4">
    <source>
        <dbReference type="ARBA" id="ARBA00022801"/>
    </source>
</evidence>
<dbReference type="OrthoDB" id="206335at2759"/>
<dbReference type="InterPro" id="IPR013520">
    <property type="entry name" value="Ribonucl_H"/>
</dbReference>
<dbReference type="GO" id="GO:0004527">
    <property type="term" value="F:exonuclease activity"/>
    <property type="evidence" value="ECO:0007669"/>
    <property type="project" value="UniProtKB-KW"/>
</dbReference>
<dbReference type="STRING" id="29172.A0A0D8XBP6"/>
<dbReference type="PANTHER" id="PTHR12801:SF115">
    <property type="entry name" value="FI18136P1-RELATED"/>
    <property type="match status" value="1"/>
</dbReference>
<dbReference type="InterPro" id="IPR047021">
    <property type="entry name" value="REXO1/3/4-like"/>
</dbReference>
<comment type="similarity">
    <text evidence="2">Belongs to the REXO1/REXO3 family.</text>
</comment>
<evidence type="ECO:0000256" key="1">
    <source>
        <dbReference type="ARBA" id="ARBA00004123"/>
    </source>
</evidence>
<dbReference type="SUPFAM" id="SSF53098">
    <property type="entry name" value="Ribonuclease H-like"/>
    <property type="match status" value="1"/>
</dbReference>
<dbReference type="GO" id="GO:0005634">
    <property type="term" value="C:nucleus"/>
    <property type="evidence" value="ECO:0007669"/>
    <property type="project" value="UniProtKB-SubCell"/>
</dbReference>
<evidence type="ECO:0000256" key="3">
    <source>
        <dbReference type="ARBA" id="ARBA00022722"/>
    </source>
</evidence>
<keyword evidence="4" id="KW-0378">Hydrolase</keyword>
<keyword evidence="6" id="KW-0539">Nucleus</keyword>
<comment type="subcellular location">
    <subcellularLocation>
        <location evidence="1">Nucleus</location>
    </subcellularLocation>
</comment>
<evidence type="ECO:0000313" key="8">
    <source>
        <dbReference type="EMBL" id="KJH39891.1"/>
    </source>
</evidence>
<keyword evidence="5 8" id="KW-0269">Exonuclease</keyword>
<organism evidence="8 9">
    <name type="scientific">Dictyocaulus viviparus</name>
    <name type="common">Bovine lungworm</name>
    <dbReference type="NCBI Taxonomy" id="29172"/>
    <lineage>
        <taxon>Eukaryota</taxon>
        <taxon>Metazoa</taxon>
        <taxon>Ecdysozoa</taxon>
        <taxon>Nematoda</taxon>
        <taxon>Chromadorea</taxon>
        <taxon>Rhabditida</taxon>
        <taxon>Rhabditina</taxon>
        <taxon>Rhabditomorpha</taxon>
        <taxon>Strongyloidea</taxon>
        <taxon>Metastrongylidae</taxon>
        <taxon>Dictyocaulus</taxon>
    </lineage>
</organism>
<evidence type="ECO:0000256" key="2">
    <source>
        <dbReference type="ARBA" id="ARBA00006357"/>
    </source>
</evidence>
<dbReference type="PANTHER" id="PTHR12801">
    <property type="entry name" value="RNA EXONUCLEASE REXO1 / RECO3 FAMILY MEMBER-RELATED"/>
    <property type="match status" value="1"/>
</dbReference>
<dbReference type="EMBL" id="KN719453">
    <property type="protein sequence ID" value="KJH39891.1"/>
    <property type="molecule type" value="Genomic_DNA"/>
</dbReference>
<feature type="domain" description="Exonuclease" evidence="7">
    <location>
        <begin position="51"/>
        <end position="212"/>
    </location>
</feature>
<dbReference type="CDD" id="cd06145">
    <property type="entry name" value="REX1_like"/>
    <property type="match status" value="1"/>
</dbReference>
<protein>
    <submittedName>
        <fullName evidence="8">Exonuclease</fullName>
    </submittedName>
</protein>
<dbReference type="SMART" id="SM00479">
    <property type="entry name" value="EXOIII"/>
    <property type="match status" value="1"/>
</dbReference>
<dbReference type="GO" id="GO:0003676">
    <property type="term" value="F:nucleic acid binding"/>
    <property type="evidence" value="ECO:0007669"/>
    <property type="project" value="InterPro"/>
</dbReference>
<sequence length="212" mass="23549">MMSYPCCGKPLGVAGCSYSNSHVTDTMKESVLTDFYEAPQPMTAYDPRSSSFYAMDCEFVYTTWGKEPARVTVVDQYGADVIDCVFHPDHDLVDPNTQYSGLTEEDIEKSRMTLREARDLLFEVVNSNTILIAHGLENDLKALRIVHDAVVDTSVLFSRSDRNGRCFRRSLKALAKDELGLDIQSDDGGGHDSGEDAFAAMQLAMKVVGYYT</sequence>
<name>A0A0D8XBP6_DICVI</name>
<reference evidence="9" key="2">
    <citation type="journal article" date="2016" name="Sci. Rep.">
        <title>Dictyocaulus viviparus genome, variome and transcriptome elucidate lungworm biology and support future intervention.</title>
        <authorList>
            <person name="McNulty S.N."/>
            <person name="Strube C."/>
            <person name="Rosa B.A."/>
            <person name="Martin J.C."/>
            <person name="Tyagi R."/>
            <person name="Choi Y.J."/>
            <person name="Wang Q."/>
            <person name="Hallsworth Pepin K."/>
            <person name="Zhang X."/>
            <person name="Ozersky P."/>
            <person name="Wilson R.K."/>
            <person name="Sternberg P.W."/>
            <person name="Gasser R.B."/>
            <person name="Mitreva M."/>
        </authorList>
    </citation>
    <scope>NUCLEOTIDE SEQUENCE [LARGE SCALE GENOMIC DNA]</scope>
    <source>
        <strain evidence="9">HannoverDv2000</strain>
    </source>
</reference>
<accession>A0A0D8XBP6</accession>
<dbReference type="AlphaFoldDB" id="A0A0D8XBP6"/>
<dbReference type="InterPro" id="IPR036397">
    <property type="entry name" value="RNaseH_sf"/>
</dbReference>
<proteinExistence type="inferred from homology"/>
<dbReference type="InterPro" id="IPR012337">
    <property type="entry name" value="RNaseH-like_sf"/>
</dbReference>
<evidence type="ECO:0000256" key="6">
    <source>
        <dbReference type="ARBA" id="ARBA00023242"/>
    </source>
</evidence>
<gene>
    <name evidence="8" type="ORF">DICVIV_14208</name>
</gene>
<reference evidence="8 9" key="1">
    <citation type="submission" date="2013-11" db="EMBL/GenBank/DDBJ databases">
        <title>Draft genome of the bovine lungworm Dictyocaulus viviparus.</title>
        <authorList>
            <person name="Mitreva M."/>
        </authorList>
    </citation>
    <scope>NUCLEOTIDE SEQUENCE [LARGE SCALE GENOMIC DNA]</scope>
    <source>
        <strain evidence="8 9">HannoverDv2000</strain>
    </source>
</reference>
<dbReference type="Proteomes" id="UP000053766">
    <property type="component" value="Unassembled WGS sequence"/>
</dbReference>
<evidence type="ECO:0000259" key="7">
    <source>
        <dbReference type="SMART" id="SM00479"/>
    </source>
</evidence>
<evidence type="ECO:0000256" key="5">
    <source>
        <dbReference type="ARBA" id="ARBA00022839"/>
    </source>
</evidence>
<dbReference type="GO" id="GO:0010629">
    <property type="term" value="P:negative regulation of gene expression"/>
    <property type="evidence" value="ECO:0007669"/>
    <property type="project" value="UniProtKB-ARBA"/>
</dbReference>
<keyword evidence="9" id="KW-1185">Reference proteome</keyword>
<dbReference type="InterPro" id="IPR034922">
    <property type="entry name" value="REX1-like_exo"/>
</dbReference>
<keyword evidence="3" id="KW-0540">Nuclease</keyword>
<evidence type="ECO:0000313" key="9">
    <source>
        <dbReference type="Proteomes" id="UP000053766"/>
    </source>
</evidence>